<evidence type="ECO:0000256" key="2">
    <source>
        <dbReference type="ARBA" id="ARBA00004434"/>
    </source>
</evidence>
<dbReference type="GO" id="GO:0046872">
    <property type="term" value="F:metal ion binding"/>
    <property type="evidence" value="ECO:0007669"/>
    <property type="project" value="UniProtKB-KW"/>
</dbReference>
<evidence type="ECO:0000256" key="3">
    <source>
        <dbReference type="ARBA" id="ARBA00004514"/>
    </source>
</evidence>
<sequence>MSIRLAAVRLFKNGRQLVRHIHKSKISSFNRAAEPFPGPPAPQPRPSLVQQVTQQARRVVVDAVLSRVTHSVAADLRRKVTRQLLFGDSRPFFALVGVSLASGTGIITKDDQLEAVCWEIRDAVNRSKNLRSNQLFKEDLPEIGLANLEFGPEPLAKGCSAVVYPARWRNENPEASTSNGNAHVDSSNSIYEYPLAVKMMFNYDAESNASSILHAMLRETVPAWSRDFDVVQVLDYTATGRLSSLSPHANIVEMYRVFTDRIPDIPGAMDLYPDALPARINPSGSGRNMSLFLIMKRYDGSLRDYIVKNPPSPRVGQLLFAQLLEAVAHMKMNNIAHRDLKSDNVLVDLVDGDDVCPVVAVSDFGCCLADTDHGMNLPFSSPHVDRGGNAALMAPEVACARPGPFSSINYSQADLWSVGTLAYELFGMDNPFAGKGATLYNRTYKEEDLPALPDSMPAPLRALVYAILSRNPSKRPSPELAATISQLVLWAPSEWLKSREMRAPSSNEVLQWLLSLATKVLCEGNTAFSNRGRRTLPEYQLITSLLSRVKLQQVRQALSWIHLNSM</sequence>
<keyword evidence="8" id="KW-0479">Metal-binding</keyword>
<dbReference type="PANTHER" id="PTHR22972:SF7">
    <property type="entry name" value="SERINE_THREONINE-PROTEIN KINASE PINK1, MITOCHONDRIAL"/>
    <property type="match status" value="1"/>
</dbReference>
<dbReference type="GO" id="GO:0000422">
    <property type="term" value="P:autophagy of mitochondrion"/>
    <property type="evidence" value="ECO:0007669"/>
    <property type="project" value="TreeGrafter"/>
</dbReference>
<keyword evidence="21" id="KW-1185">Reference proteome</keyword>
<evidence type="ECO:0000256" key="18">
    <source>
        <dbReference type="ARBA" id="ARBA00048679"/>
    </source>
</evidence>
<dbReference type="InterPro" id="IPR000719">
    <property type="entry name" value="Prot_kinase_dom"/>
</dbReference>
<evidence type="ECO:0000256" key="17">
    <source>
        <dbReference type="ARBA" id="ARBA00047899"/>
    </source>
</evidence>
<name>A0A8S1CXJ4_9INSE</name>
<evidence type="ECO:0000313" key="21">
    <source>
        <dbReference type="Proteomes" id="UP000494165"/>
    </source>
</evidence>
<dbReference type="GO" id="GO:0005829">
    <property type="term" value="C:cytosol"/>
    <property type="evidence" value="ECO:0007669"/>
    <property type="project" value="UniProtKB-SubCell"/>
</dbReference>
<dbReference type="InterPro" id="IPR008271">
    <property type="entry name" value="Ser/Thr_kinase_AS"/>
</dbReference>
<reference evidence="20 21" key="1">
    <citation type="submission" date="2020-04" db="EMBL/GenBank/DDBJ databases">
        <authorList>
            <person name="Alioto T."/>
            <person name="Alioto T."/>
            <person name="Gomez Garrido J."/>
        </authorList>
    </citation>
    <scope>NUCLEOTIDE SEQUENCE [LARGE SCALE GENOMIC DNA]</scope>
</reference>
<dbReference type="GO" id="GO:0090141">
    <property type="term" value="P:positive regulation of mitochondrial fission"/>
    <property type="evidence" value="ECO:0007669"/>
    <property type="project" value="TreeGrafter"/>
</dbReference>
<evidence type="ECO:0000256" key="11">
    <source>
        <dbReference type="ARBA" id="ARBA00022787"/>
    </source>
</evidence>
<dbReference type="AlphaFoldDB" id="A0A8S1CXJ4"/>
<evidence type="ECO:0000256" key="12">
    <source>
        <dbReference type="ARBA" id="ARBA00022792"/>
    </source>
</evidence>
<dbReference type="EC" id="2.7.11.1" evidence="5"/>
<evidence type="ECO:0000256" key="8">
    <source>
        <dbReference type="ARBA" id="ARBA00022723"/>
    </source>
</evidence>
<keyword evidence="12" id="KW-0472">Membrane</keyword>
<evidence type="ECO:0000256" key="1">
    <source>
        <dbReference type="ARBA" id="ARBA00001946"/>
    </source>
</evidence>
<dbReference type="Proteomes" id="UP000494165">
    <property type="component" value="Unassembled WGS sequence"/>
</dbReference>
<comment type="caution">
    <text evidence="20">The sequence shown here is derived from an EMBL/GenBank/DDBJ whole genome shotgun (WGS) entry which is preliminary data.</text>
</comment>
<dbReference type="GO" id="GO:0005741">
    <property type="term" value="C:mitochondrial outer membrane"/>
    <property type="evidence" value="ECO:0007669"/>
    <property type="project" value="UniProtKB-SubCell"/>
</dbReference>
<feature type="domain" description="Protein kinase" evidence="19">
    <location>
        <begin position="149"/>
        <end position="496"/>
    </location>
</feature>
<comment type="catalytic activity">
    <reaction evidence="17">
        <text>L-threonyl-[protein] + ATP = O-phospho-L-threonyl-[protein] + ADP + H(+)</text>
        <dbReference type="Rhea" id="RHEA:46608"/>
        <dbReference type="Rhea" id="RHEA-COMP:11060"/>
        <dbReference type="Rhea" id="RHEA-COMP:11605"/>
        <dbReference type="ChEBI" id="CHEBI:15378"/>
        <dbReference type="ChEBI" id="CHEBI:30013"/>
        <dbReference type="ChEBI" id="CHEBI:30616"/>
        <dbReference type="ChEBI" id="CHEBI:61977"/>
        <dbReference type="ChEBI" id="CHEBI:456216"/>
        <dbReference type="EC" id="2.7.11.1"/>
    </reaction>
</comment>
<protein>
    <recommendedName>
        <fullName evidence="5">non-specific serine/threonine protein kinase</fullName>
        <ecNumber evidence="5">2.7.11.1</ecNumber>
    </recommendedName>
</protein>
<evidence type="ECO:0000256" key="14">
    <source>
        <dbReference type="ARBA" id="ARBA00022842"/>
    </source>
</evidence>
<evidence type="ECO:0000256" key="9">
    <source>
        <dbReference type="ARBA" id="ARBA00022741"/>
    </source>
</evidence>
<dbReference type="SUPFAM" id="SSF56112">
    <property type="entry name" value="Protein kinase-like (PK-like)"/>
    <property type="match status" value="1"/>
</dbReference>
<comment type="subcellular location">
    <subcellularLocation>
        <location evidence="3">Cytoplasm</location>
        <location evidence="3">Cytosol</location>
    </subcellularLocation>
    <subcellularLocation>
        <location evidence="2">Mitochondrion inner membrane</location>
        <topology evidence="2">Single-pass membrane protein</topology>
    </subcellularLocation>
    <subcellularLocation>
        <location evidence="4">Mitochondrion outer membrane</location>
        <topology evidence="4">Single-pass membrane protein</topology>
    </subcellularLocation>
</comment>
<dbReference type="InterPro" id="IPR011009">
    <property type="entry name" value="Kinase-like_dom_sf"/>
</dbReference>
<evidence type="ECO:0000256" key="13">
    <source>
        <dbReference type="ARBA" id="ARBA00022840"/>
    </source>
</evidence>
<evidence type="ECO:0000256" key="10">
    <source>
        <dbReference type="ARBA" id="ARBA00022777"/>
    </source>
</evidence>
<evidence type="ECO:0000256" key="7">
    <source>
        <dbReference type="ARBA" id="ARBA00022679"/>
    </source>
</evidence>
<keyword evidence="10" id="KW-0418">Kinase</keyword>
<comment type="catalytic activity">
    <reaction evidence="18">
        <text>L-seryl-[protein] + ATP = O-phospho-L-seryl-[protein] + ADP + H(+)</text>
        <dbReference type="Rhea" id="RHEA:17989"/>
        <dbReference type="Rhea" id="RHEA-COMP:9863"/>
        <dbReference type="Rhea" id="RHEA-COMP:11604"/>
        <dbReference type="ChEBI" id="CHEBI:15378"/>
        <dbReference type="ChEBI" id="CHEBI:29999"/>
        <dbReference type="ChEBI" id="CHEBI:30616"/>
        <dbReference type="ChEBI" id="CHEBI:83421"/>
        <dbReference type="ChEBI" id="CHEBI:456216"/>
        <dbReference type="EC" id="2.7.11.1"/>
    </reaction>
</comment>
<dbReference type="GO" id="GO:0004674">
    <property type="term" value="F:protein serine/threonine kinase activity"/>
    <property type="evidence" value="ECO:0007669"/>
    <property type="project" value="UniProtKB-KW"/>
</dbReference>
<keyword evidence="12" id="KW-0999">Mitochondrion inner membrane</keyword>
<keyword evidence="13" id="KW-0067">ATP-binding</keyword>
<evidence type="ECO:0000256" key="5">
    <source>
        <dbReference type="ARBA" id="ARBA00012513"/>
    </source>
</evidence>
<keyword evidence="15" id="KW-0809">Transit peptide</keyword>
<keyword evidence="6" id="KW-0723">Serine/threonine-protein kinase</keyword>
<evidence type="ECO:0000259" key="19">
    <source>
        <dbReference type="PROSITE" id="PS50011"/>
    </source>
</evidence>
<gene>
    <name evidence="20" type="ORF">CLODIP_2_CD06294</name>
</gene>
<dbReference type="GO" id="GO:0042981">
    <property type="term" value="P:regulation of apoptotic process"/>
    <property type="evidence" value="ECO:0007669"/>
    <property type="project" value="TreeGrafter"/>
</dbReference>
<dbReference type="OrthoDB" id="1405469at2759"/>
<keyword evidence="11" id="KW-1000">Mitochondrion outer membrane</keyword>
<evidence type="ECO:0000256" key="16">
    <source>
        <dbReference type="ARBA" id="ARBA00023128"/>
    </source>
</evidence>
<dbReference type="GO" id="GO:0005524">
    <property type="term" value="F:ATP binding"/>
    <property type="evidence" value="ECO:0007669"/>
    <property type="project" value="UniProtKB-KW"/>
</dbReference>
<dbReference type="GO" id="GO:0005743">
    <property type="term" value="C:mitochondrial inner membrane"/>
    <property type="evidence" value="ECO:0007669"/>
    <property type="project" value="UniProtKB-SubCell"/>
</dbReference>
<dbReference type="Gene3D" id="1.10.510.10">
    <property type="entry name" value="Transferase(Phosphotransferase) domain 1"/>
    <property type="match status" value="1"/>
</dbReference>
<keyword evidence="7" id="KW-0808">Transferase</keyword>
<dbReference type="PANTHER" id="PTHR22972">
    <property type="entry name" value="SERINE/THREONINE PROTEIN KINASE"/>
    <property type="match status" value="1"/>
</dbReference>
<organism evidence="20 21">
    <name type="scientific">Cloeon dipterum</name>
    <dbReference type="NCBI Taxonomy" id="197152"/>
    <lineage>
        <taxon>Eukaryota</taxon>
        <taxon>Metazoa</taxon>
        <taxon>Ecdysozoa</taxon>
        <taxon>Arthropoda</taxon>
        <taxon>Hexapoda</taxon>
        <taxon>Insecta</taxon>
        <taxon>Pterygota</taxon>
        <taxon>Palaeoptera</taxon>
        <taxon>Ephemeroptera</taxon>
        <taxon>Pisciforma</taxon>
        <taxon>Baetidae</taxon>
        <taxon>Cloeon</taxon>
    </lineage>
</organism>
<evidence type="ECO:0000256" key="4">
    <source>
        <dbReference type="ARBA" id="ARBA00004572"/>
    </source>
</evidence>
<keyword evidence="16" id="KW-0496">Mitochondrion</keyword>
<evidence type="ECO:0000313" key="20">
    <source>
        <dbReference type="EMBL" id="CAB3372784.1"/>
    </source>
</evidence>
<dbReference type="Pfam" id="PF00069">
    <property type="entry name" value="Pkinase"/>
    <property type="match status" value="1"/>
</dbReference>
<dbReference type="PROSITE" id="PS00108">
    <property type="entry name" value="PROTEIN_KINASE_ST"/>
    <property type="match status" value="1"/>
</dbReference>
<keyword evidence="9" id="KW-0547">Nucleotide-binding</keyword>
<evidence type="ECO:0000256" key="6">
    <source>
        <dbReference type="ARBA" id="ARBA00022527"/>
    </source>
</evidence>
<accession>A0A8S1CXJ4</accession>
<proteinExistence type="predicted"/>
<keyword evidence="14" id="KW-0460">Magnesium</keyword>
<dbReference type="SMART" id="SM00220">
    <property type="entry name" value="S_TKc"/>
    <property type="match status" value="1"/>
</dbReference>
<comment type="cofactor">
    <cofactor evidence="1">
        <name>Mg(2+)</name>
        <dbReference type="ChEBI" id="CHEBI:18420"/>
    </cofactor>
</comment>
<dbReference type="InterPro" id="IPR051511">
    <property type="entry name" value="MitoQC_Scaffold_Kinases"/>
</dbReference>
<dbReference type="PROSITE" id="PS50011">
    <property type="entry name" value="PROTEIN_KINASE_DOM"/>
    <property type="match status" value="1"/>
</dbReference>
<dbReference type="EMBL" id="CADEPI010000076">
    <property type="protein sequence ID" value="CAB3372784.1"/>
    <property type="molecule type" value="Genomic_DNA"/>
</dbReference>
<evidence type="ECO:0000256" key="15">
    <source>
        <dbReference type="ARBA" id="ARBA00022946"/>
    </source>
</evidence>